<evidence type="ECO:0000313" key="1">
    <source>
        <dbReference type="EMBL" id="CAG8544414.1"/>
    </source>
</evidence>
<comment type="caution">
    <text evidence="1">The sequence shown here is derived from an EMBL/GenBank/DDBJ whole genome shotgun (WGS) entry which is preliminary data.</text>
</comment>
<organism evidence="1 2">
    <name type="scientific">Racocetra persica</name>
    <dbReference type="NCBI Taxonomy" id="160502"/>
    <lineage>
        <taxon>Eukaryota</taxon>
        <taxon>Fungi</taxon>
        <taxon>Fungi incertae sedis</taxon>
        <taxon>Mucoromycota</taxon>
        <taxon>Glomeromycotina</taxon>
        <taxon>Glomeromycetes</taxon>
        <taxon>Diversisporales</taxon>
        <taxon>Gigasporaceae</taxon>
        <taxon>Racocetra</taxon>
    </lineage>
</organism>
<dbReference type="EMBL" id="CAJVQC010004733">
    <property type="protein sequence ID" value="CAG8544414.1"/>
    <property type="molecule type" value="Genomic_DNA"/>
</dbReference>
<reference evidence="1" key="1">
    <citation type="submission" date="2021-06" db="EMBL/GenBank/DDBJ databases">
        <authorList>
            <person name="Kallberg Y."/>
            <person name="Tangrot J."/>
            <person name="Rosling A."/>
        </authorList>
    </citation>
    <scope>NUCLEOTIDE SEQUENCE</scope>
    <source>
        <strain evidence="1">MA461A</strain>
    </source>
</reference>
<accession>A0ACA9LQC2</accession>
<protein>
    <submittedName>
        <fullName evidence="1">561_t:CDS:1</fullName>
    </submittedName>
</protein>
<keyword evidence="2" id="KW-1185">Reference proteome</keyword>
<sequence>MTVLNVIKSFLFTFSFADYLILIAIAFLTYVFRFYYKYFTRPNKLPGPLPLPFIECAYMFTSNTKDQFTLLQQKYGDICEIYLNGMKHIVISRPEYLEKMLTPSSKDPTYLVRLPYTEGFKEFGMAGKGLIANHDVKNWKFNRHFFNQAVLSSSFIHEVVEWANKLFPELEGYWKSLANLNLSGDNLQDNNNWTLEVDLAKWIGRFANDMFVVLITGERSHSMALYYNIQSPAKVSRSDTLIQDSEKFIQAIGDHIRGLTLFMYLNSFFRHYVPSYKYQIKKLLDNRDYLFELFDNIIKKRRKEIEETPVGDKLRHDMLTSLITANTERDVNNTKSIQGDILRPLSDDEIRGNLLDAFLAGTDTVTSAFSFISYYLCHYPQVKQKVVAEIDSIFPPNAPFNMNYSDLLKLEYCDAVINEVSRIRPVSNEFPRYVENPCEVAGYHFDENIVFHINVNSIHSHKDHWPDPEIFDPERFYKKDPNARHKFSLVPFGAGLRDCPGRKLATVELLSLLVLLFRKYDIELVDMNAPLKIKSALIKLCEELKVRIRPRN</sequence>
<name>A0ACA9LQC2_9GLOM</name>
<gene>
    <name evidence="1" type="ORF">RPERSI_LOCUS3690</name>
</gene>
<proteinExistence type="predicted"/>
<evidence type="ECO:0000313" key="2">
    <source>
        <dbReference type="Proteomes" id="UP000789920"/>
    </source>
</evidence>
<dbReference type="Proteomes" id="UP000789920">
    <property type="component" value="Unassembled WGS sequence"/>
</dbReference>